<keyword evidence="2" id="KW-1185">Reference proteome</keyword>
<proteinExistence type="predicted"/>
<dbReference type="RefSeq" id="WP_066955556.1">
    <property type="nucleotide sequence ID" value="NZ_BCNX01000006.1"/>
</dbReference>
<name>A0A1G9BYN2_9EURY</name>
<organism evidence="1 2">
    <name type="scientific">Methanoculleus thermophilus</name>
    <dbReference type="NCBI Taxonomy" id="2200"/>
    <lineage>
        <taxon>Archaea</taxon>
        <taxon>Methanobacteriati</taxon>
        <taxon>Methanobacteriota</taxon>
        <taxon>Stenosarchaea group</taxon>
        <taxon>Methanomicrobia</taxon>
        <taxon>Methanomicrobiales</taxon>
        <taxon>Methanomicrobiaceae</taxon>
        <taxon>Methanoculleus</taxon>
    </lineage>
</organism>
<accession>A0A1G9BYN2</accession>
<dbReference type="OrthoDB" id="106709at2157"/>
<gene>
    <name evidence="1" type="ORF">SAMN04488571_11150</name>
</gene>
<dbReference type="STRING" id="2200.GCA_001571405_00694"/>
<protein>
    <submittedName>
        <fullName evidence="1">Uncharacterized protein</fullName>
    </submittedName>
</protein>
<dbReference type="PROSITE" id="PS51257">
    <property type="entry name" value="PROKAR_LIPOPROTEIN"/>
    <property type="match status" value="1"/>
</dbReference>
<dbReference type="AlphaFoldDB" id="A0A1G9BYN2"/>
<evidence type="ECO:0000313" key="2">
    <source>
        <dbReference type="Proteomes" id="UP000326500"/>
    </source>
</evidence>
<evidence type="ECO:0000313" key="1">
    <source>
        <dbReference type="EMBL" id="SDK44055.1"/>
    </source>
</evidence>
<reference evidence="1 2" key="1">
    <citation type="submission" date="2016-10" db="EMBL/GenBank/DDBJ databases">
        <authorList>
            <person name="Varghese N."/>
            <person name="Submissions S."/>
        </authorList>
    </citation>
    <scope>NUCLEOTIDE SEQUENCE [LARGE SCALE GENOMIC DNA]</scope>
    <source>
        <strain evidence="1 2">DSM 2373</strain>
    </source>
</reference>
<sequence>MRVPWGFLALFAAICIFCTACGCLGPSPPPDDGGEGITPVNEAEPQGPRTLTGALADLDLLLAEGRLNLTNTTLHQVIGTGVDLDGRASAWILGLRDGGEVRWLTFGISGWQEVKLAAPLPEDEILFDEILLPEDLLAERGGVLAPALERGGADTVDIALAREVYTVTVRSDTGMERFSFRADTGEAIA</sequence>
<dbReference type="Proteomes" id="UP000326500">
    <property type="component" value="Unassembled WGS sequence"/>
</dbReference>
<dbReference type="EMBL" id="FNFT01000011">
    <property type="protein sequence ID" value="SDK44055.1"/>
    <property type="molecule type" value="Genomic_DNA"/>
</dbReference>